<organism evidence="3 4">
    <name type="scientific">Streblomastix strix</name>
    <dbReference type="NCBI Taxonomy" id="222440"/>
    <lineage>
        <taxon>Eukaryota</taxon>
        <taxon>Metamonada</taxon>
        <taxon>Preaxostyla</taxon>
        <taxon>Oxymonadida</taxon>
        <taxon>Streblomastigidae</taxon>
        <taxon>Streblomastix</taxon>
    </lineage>
</organism>
<dbReference type="AlphaFoldDB" id="A0A5J4UD59"/>
<proteinExistence type="predicted"/>
<feature type="region of interest" description="Disordered" evidence="1">
    <location>
        <begin position="130"/>
        <end position="197"/>
    </location>
</feature>
<evidence type="ECO:0000256" key="1">
    <source>
        <dbReference type="SAM" id="MobiDB-lite"/>
    </source>
</evidence>
<protein>
    <submittedName>
        <fullName evidence="3">Uncharacterized protein</fullName>
    </submittedName>
</protein>
<keyword evidence="2" id="KW-0812">Transmembrane</keyword>
<feature type="region of interest" description="Disordered" evidence="1">
    <location>
        <begin position="82"/>
        <end position="109"/>
    </location>
</feature>
<sequence>MFIRNFYHARGNAVQACTMAVVVVCYIMAVAFEICGSYKPIWLQVILWILTYKMCVNEWAMREGEVVPEISRNKNVYEMNTNDNIQSNDHQQTPAKQTQQQQQNISAPSPQFGSVSAGYGLPGTVIPNTGGQVTVTGSPIQNPSFFQQPPFPSSQTSSSSSSSQLNLSNQFFTPNPSQIPQLKSNTSKFPKKTKNDEKKIKKQFELQNQDPKDTGTKLIKRLTSISRYQHAIRFITVKALRKRKECMYLSEDLLYTGLKRIGQDSSLWRWS</sequence>
<dbReference type="EMBL" id="SNRW01017964">
    <property type="protein sequence ID" value="KAA6367802.1"/>
    <property type="molecule type" value="Genomic_DNA"/>
</dbReference>
<keyword evidence="2" id="KW-0472">Membrane</keyword>
<gene>
    <name evidence="3" type="ORF">EZS28_036672</name>
</gene>
<accession>A0A5J4UD59</accession>
<keyword evidence="2" id="KW-1133">Transmembrane helix</keyword>
<feature type="transmembrane region" description="Helical" evidence="2">
    <location>
        <begin position="12"/>
        <end position="32"/>
    </location>
</feature>
<dbReference type="Proteomes" id="UP000324800">
    <property type="component" value="Unassembled WGS sequence"/>
</dbReference>
<evidence type="ECO:0000313" key="4">
    <source>
        <dbReference type="Proteomes" id="UP000324800"/>
    </source>
</evidence>
<evidence type="ECO:0000313" key="3">
    <source>
        <dbReference type="EMBL" id="KAA6367802.1"/>
    </source>
</evidence>
<feature type="compositionally biased region" description="Low complexity" evidence="1">
    <location>
        <begin position="138"/>
        <end position="172"/>
    </location>
</feature>
<name>A0A5J4UD59_9EUKA</name>
<reference evidence="3 4" key="1">
    <citation type="submission" date="2019-03" db="EMBL/GenBank/DDBJ databases">
        <title>Single cell metagenomics reveals metabolic interactions within the superorganism composed of flagellate Streblomastix strix and complex community of Bacteroidetes bacteria on its surface.</title>
        <authorList>
            <person name="Treitli S.C."/>
            <person name="Kolisko M."/>
            <person name="Husnik F."/>
            <person name="Keeling P."/>
            <person name="Hampl V."/>
        </authorList>
    </citation>
    <scope>NUCLEOTIDE SEQUENCE [LARGE SCALE GENOMIC DNA]</scope>
    <source>
        <strain evidence="3">ST1C</strain>
    </source>
</reference>
<feature type="compositionally biased region" description="Low complexity" evidence="1">
    <location>
        <begin position="91"/>
        <end position="109"/>
    </location>
</feature>
<comment type="caution">
    <text evidence="3">The sequence shown here is derived from an EMBL/GenBank/DDBJ whole genome shotgun (WGS) entry which is preliminary data.</text>
</comment>
<evidence type="ECO:0000256" key="2">
    <source>
        <dbReference type="SAM" id="Phobius"/>
    </source>
</evidence>
<feature type="compositionally biased region" description="Polar residues" evidence="1">
    <location>
        <begin position="173"/>
        <end position="188"/>
    </location>
</feature>